<evidence type="ECO:0000259" key="9">
    <source>
        <dbReference type="PROSITE" id="PS51186"/>
    </source>
</evidence>
<keyword evidence="4" id="KW-0808">Transferase</keyword>
<dbReference type="InterPro" id="IPR016181">
    <property type="entry name" value="Acyl_CoA_acyltransferase"/>
</dbReference>
<dbReference type="EC" id="2.3.1.82" evidence="2"/>
<dbReference type="Proteomes" id="UP000622610">
    <property type="component" value="Unassembled WGS sequence"/>
</dbReference>
<evidence type="ECO:0000256" key="8">
    <source>
        <dbReference type="ARBA" id="ARBA00048923"/>
    </source>
</evidence>
<gene>
    <name evidence="10" type="ORF">GCM10011482_06010</name>
</gene>
<evidence type="ECO:0000256" key="3">
    <source>
        <dbReference type="ARBA" id="ARBA00017677"/>
    </source>
</evidence>
<name>A0A917JF44_9ENTE</name>
<dbReference type="InterPro" id="IPR050832">
    <property type="entry name" value="Bact_Acetyltransf"/>
</dbReference>
<dbReference type="SUPFAM" id="SSF55729">
    <property type="entry name" value="Acyl-CoA N-acyltransferases (Nat)"/>
    <property type="match status" value="1"/>
</dbReference>
<evidence type="ECO:0000256" key="2">
    <source>
        <dbReference type="ARBA" id="ARBA00012888"/>
    </source>
</evidence>
<evidence type="ECO:0000313" key="11">
    <source>
        <dbReference type="Proteomes" id="UP000622610"/>
    </source>
</evidence>
<evidence type="ECO:0000256" key="1">
    <source>
        <dbReference type="ARBA" id="ARBA00011738"/>
    </source>
</evidence>
<keyword evidence="5" id="KW-0046">Antibiotic resistance</keyword>
<dbReference type="GO" id="GO:0047663">
    <property type="term" value="F:aminoglycoside 6'-N-acetyltransferase activity"/>
    <property type="evidence" value="ECO:0007669"/>
    <property type="project" value="UniProtKB-EC"/>
</dbReference>
<reference evidence="10" key="1">
    <citation type="journal article" date="2014" name="Int. J. Syst. Evol. Microbiol.">
        <title>Complete genome sequence of Corynebacterium casei LMG S-19264T (=DSM 44701T), isolated from a smear-ripened cheese.</title>
        <authorList>
            <consortium name="US DOE Joint Genome Institute (JGI-PGF)"/>
            <person name="Walter F."/>
            <person name="Albersmeier A."/>
            <person name="Kalinowski J."/>
            <person name="Ruckert C."/>
        </authorList>
    </citation>
    <scope>NUCLEOTIDE SEQUENCE</scope>
    <source>
        <strain evidence="10">CCM 8433</strain>
    </source>
</reference>
<organism evidence="10 11">
    <name type="scientific">Enterococcus alcedinis</name>
    <dbReference type="NCBI Taxonomy" id="1274384"/>
    <lineage>
        <taxon>Bacteria</taxon>
        <taxon>Bacillati</taxon>
        <taxon>Bacillota</taxon>
        <taxon>Bacilli</taxon>
        <taxon>Lactobacillales</taxon>
        <taxon>Enterococcaceae</taxon>
        <taxon>Enterococcus</taxon>
    </lineage>
</organism>
<keyword evidence="6" id="KW-0012">Acyltransferase</keyword>
<proteinExistence type="predicted"/>
<dbReference type="PANTHER" id="PTHR43877:SF2">
    <property type="entry name" value="AMINOALKYLPHOSPHONATE N-ACETYLTRANSFERASE-RELATED"/>
    <property type="match status" value="1"/>
</dbReference>
<dbReference type="GO" id="GO:0046677">
    <property type="term" value="P:response to antibiotic"/>
    <property type="evidence" value="ECO:0007669"/>
    <property type="project" value="UniProtKB-KW"/>
</dbReference>
<dbReference type="AlphaFoldDB" id="A0A917JF44"/>
<reference evidence="10" key="2">
    <citation type="submission" date="2020-09" db="EMBL/GenBank/DDBJ databases">
        <authorList>
            <person name="Sun Q."/>
            <person name="Sedlacek I."/>
        </authorList>
    </citation>
    <scope>NUCLEOTIDE SEQUENCE</scope>
    <source>
        <strain evidence="10">CCM 8433</strain>
    </source>
</reference>
<sequence>MIRQASLTEITFVATLAQELWPDNTVASLEAEMRESLKNSDTTFFLYYADNQAVAFAHVQLRHDYVEGTDSSPVGYLEGIYVQEALRKQGIAGQLLTACQTWAKQQGCTEFASDCELTNDESLRFHLSHGFIEANRIICFTKKL</sequence>
<dbReference type="Pfam" id="PF00583">
    <property type="entry name" value="Acetyltransf_1"/>
    <property type="match status" value="1"/>
</dbReference>
<dbReference type="PIRSF" id="PIRSF000452">
    <property type="entry name" value="6-N-acetyltransf"/>
    <property type="match status" value="1"/>
</dbReference>
<dbReference type="PROSITE" id="PS51186">
    <property type="entry name" value="GNAT"/>
    <property type="match status" value="1"/>
</dbReference>
<feature type="domain" description="N-acetyltransferase" evidence="9">
    <location>
        <begin position="1"/>
        <end position="144"/>
    </location>
</feature>
<comment type="caution">
    <text evidence="10">The sequence shown here is derived from an EMBL/GenBank/DDBJ whole genome shotgun (WGS) entry which is preliminary data.</text>
</comment>
<evidence type="ECO:0000256" key="7">
    <source>
        <dbReference type="ARBA" id="ARBA00029660"/>
    </source>
</evidence>
<evidence type="ECO:0000256" key="4">
    <source>
        <dbReference type="ARBA" id="ARBA00022679"/>
    </source>
</evidence>
<dbReference type="CDD" id="cd04301">
    <property type="entry name" value="NAT_SF"/>
    <property type="match status" value="1"/>
</dbReference>
<dbReference type="InterPro" id="IPR000182">
    <property type="entry name" value="GNAT_dom"/>
</dbReference>
<comment type="subunit">
    <text evidence="1">Homodimer.</text>
</comment>
<protein>
    <recommendedName>
        <fullName evidence="3">Aminoglycoside N(6')-acetyltransferase type 1</fullName>
        <ecNumber evidence="2">2.3.1.82</ecNumber>
    </recommendedName>
    <alternativeName>
        <fullName evidence="7">Aminoglycoside resistance protein</fullName>
    </alternativeName>
</protein>
<dbReference type="RefSeq" id="WP_188366794.1">
    <property type="nucleotide sequence ID" value="NZ_BMDT01000002.1"/>
</dbReference>
<evidence type="ECO:0000256" key="6">
    <source>
        <dbReference type="ARBA" id="ARBA00023315"/>
    </source>
</evidence>
<dbReference type="PANTHER" id="PTHR43877">
    <property type="entry name" value="AMINOALKYLPHOSPHONATE N-ACETYLTRANSFERASE-RELATED-RELATED"/>
    <property type="match status" value="1"/>
</dbReference>
<evidence type="ECO:0000256" key="5">
    <source>
        <dbReference type="ARBA" id="ARBA00023251"/>
    </source>
</evidence>
<dbReference type="InterPro" id="IPR024170">
    <property type="entry name" value="Aminoglycoside_N6-AcTrfrase"/>
</dbReference>
<evidence type="ECO:0000313" key="10">
    <source>
        <dbReference type="EMBL" id="GGI64947.1"/>
    </source>
</evidence>
<dbReference type="NCBIfam" id="NF043067">
    <property type="entry name" value="AAC_6p_group_E"/>
    <property type="match status" value="1"/>
</dbReference>
<keyword evidence="11" id="KW-1185">Reference proteome</keyword>
<comment type="catalytic activity">
    <reaction evidence="8">
        <text>kanamycin B + acetyl-CoA = N(6')-acetylkanamycin B + CoA + H(+)</text>
        <dbReference type="Rhea" id="RHEA:16449"/>
        <dbReference type="ChEBI" id="CHEBI:15378"/>
        <dbReference type="ChEBI" id="CHEBI:57287"/>
        <dbReference type="ChEBI" id="CHEBI:57288"/>
        <dbReference type="ChEBI" id="CHEBI:58390"/>
        <dbReference type="ChEBI" id="CHEBI:58549"/>
        <dbReference type="EC" id="2.3.1.82"/>
    </reaction>
</comment>
<dbReference type="Gene3D" id="3.40.630.30">
    <property type="match status" value="1"/>
</dbReference>
<dbReference type="EMBL" id="BMDT01000002">
    <property type="protein sequence ID" value="GGI64947.1"/>
    <property type="molecule type" value="Genomic_DNA"/>
</dbReference>
<accession>A0A917JF44</accession>